<protein>
    <recommendedName>
        <fullName evidence="1">Reverse transcriptase domain-containing protein</fullName>
    </recommendedName>
</protein>
<dbReference type="InterPro" id="IPR058912">
    <property type="entry name" value="HTH_animal"/>
</dbReference>
<organism evidence="2 3">
    <name type="scientific">Phrynocephalus forsythii</name>
    <dbReference type="NCBI Taxonomy" id="171643"/>
    <lineage>
        <taxon>Eukaryota</taxon>
        <taxon>Metazoa</taxon>
        <taxon>Chordata</taxon>
        <taxon>Craniata</taxon>
        <taxon>Vertebrata</taxon>
        <taxon>Euteleostomi</taxon>
        <taxon>Lepidosauria</taxon>
        <taxon>Squamata</taxon>
        <taxon>Bifurcata</taxon>
        <taxon>Unidentata</taxon>
        <taxon>Episquamata</taxon>
        <taxon>Toxicofera</taxon>
        <taxon>Iguania</taxon>
        <taxon>Acrodonta</taxon>
        <taxon>Agamidae</taxon>
        <taxon>Agaminae</taxon>
        <taxon>Phrynocephalus</taxon>
    </lineage>
</organism>
<dbReference type="PANTHER" id="PTHR21301:SF10">
    <property type="entry name" value="REVERSE TRANSCRIPTASE DOMAIN-CONTAINING PROTEIN"/>
    <property type="match status" value="1"/>
</dbReference>
<dbReference type="PROSITE" id="PS50878">
    <property type="entry name" value="RT_POL"/>
    <property type="match status" value="1"/>
</dbReference>
<dbReference type="Proteomes" id="UP001142489">
    <property type="component" value="Unassembled WGS sequence"/>
</dbReference>
<dbReference type="AlphaFoldDB" id="A0A9Q1B5Z7"/>
<dbReference type="InterPro" id="IPR000477">
    <property type="entry name" value="RT_dom"/>
</dbReference>
<evidence type="ECO:0000313" key="3">
    <source>
        <dbReference type="Proteomes" id="UP001142489"/>
    </source>
</evidence>
<proteinExistence type="predicted"/>
<dbReference type="Pfam" id="PF26215">
    <property type="entry name" value="HTH_animal"/>
    <property type="match status" value="1"/>
</dbReference>
<evidence type="ECO:0000313" key="2">
    <source>
        <dbReference type="EMBL" id="KAJ7341578.1"/>
    </source>
</evidence>
<dbReference type="OrthoDB" id="10025388at2759"/>
<feature type="domain" description="Reverse transcriptase" evidence="1">
    <location>
        <begin position="1"/>
        <end position="144"/>
    </location>
</feature>
<keyword evidence="3" id="KW-1185">Reference proteome</keyword>
<reference evidence="2" key="1">
    <citation type="journal article" date="2023" name="DNA Res.">
        <title>Chromosome-level genome assembly of Phrynocephalus forsythii using third-generation DNA sequencing and Hi-C analysis.</title>
        <authorList>
            <person name="Qi Y."/>
            <person name="Zhao W."/>
            <person name="Zhao Y."/>
            <person name="Niu C."/>
            <person name="Cao S."/>
            <person name="Zhang Y."/>
        </authorList>
    </citation>
    <scope>NUCLEOTIDE SEQUENCE</scope>
    <source>
        <tissue evidence="2">Muscle</tissue>
    </source>
</reference>
<evidence type="ECO:0000259" key="1">
    <source>
        <dbReference type="PROSITE" id="PS50878"/>
    </source>
</evidence>
<dbReference type="EMBL" id="JAPFRF010000002">
    <property type="protein sequence ID" value="KAJ7341578.1"/>
    <property type="molecule type" value="Genomic_DNA"/>
</dbReference>
<name>A0A9Q1B5Z7_9SAUR</name>
<dbReference type="Pfam" id="PF00078">
    <property type="entry name" value="RVT_1"/>
    <property type="match status" value="1"/>
</dbReference>
<dbReference type="PANTHER" id="PTHR21301">
    <property type="entry name" value="REVERSE TRANSCRIPTASE"/>
    <property type="match status" value="1"/>
</dbReference>
<comment type="caution">
    <text evidence="2">The sequence shown here is derived from an EMBL/GenBank/DDBJ whole genome shotgun (WGS) entry which is preliminary data.</text>
</comment>
<gene>
    <name evidence="2" type="ORF">JRQ81_005850</name>
</gene>
<accession>A0A9Q1B5Z7</accession>
<sequence>LYTNIPHKDGLQAITNTIQDKEESNIITTLCDFVLSHNYFSFHNKNYHQINGTTMGTHMAPQYANIFMADLKQHFLSHCTQKPLLSLRYIDDIFLIWTHGEESLKNSTRTSIVFTQTSTSPWNNPHNIFHPEHTTKSIIYSQALRYNRICSDTQVTDSKLRDLQDAFLRLQYPPHMIKERINKARCIPRDNLLHDRSKAPNDRTSLIITRNLNYLQPVLDKNTSLSKALGGNPILAYRQPPNLKQILMTTRLENSNMDNGIKPCHKP</sequence>
<feature type="non-terminal residue" evidence="2">
    <location>
        <position position="1"/>
    </location>
</feature>